<dbReference type="SMART" id="SM00345">
    <property type="entry name" value="HTH_GNTR"/>
    <property type="match status" value="1"/>
</dbReference>
<dbReference type="CDD" id="cd07377">
    <property type="entry name" value="WHTH_GntR"/>
    <property type="match status" value="1"/>
</dbReference>
<dbReference type="Pfam" id="PF00392">
    <property type="entry name" value="GntR"/>
    <property type="match status" value="1"/>
</dbReference>
<protein>
    <recommendedName>
        <fullName evidence="4">HTH gntR-type domain-containing protein</fullName>
    </recommendedName>
</protein>
<dbReference type="EMBL" id="CP015449">
    <property type="protein sequence ID" value="AWH90838.1"/>
    <property type="molecule type" value="Genomic_DNA"/>
</dbReference>
<evidence type="ECO:0000256" key="3">
    <source>
        <dbReference type="ARBA" id="ARBA00023163"/>
    </source>
</evidence>
<dbReference type="KEGG" id="dlu:A6035_00055"/>
<dbReference type="AlphaFoldDB" id="A0A2S1R3G1"/>
<feature type="domain" description="HTH gntR-type" evidence="4">
    <location>
        <begin position="22"/>
        <end position="89"/>
    </location>
</feature>
<dbReference type="SUPFAM" id="SSF48008">
    <property type="entry name" value="GntR ligand-binding domain-like"/>
    <property type="match status" value="1"/>
</dbReference>
<dbReference type="InterPro" id="IPR000524">
    <property type="entry name" value="Tscrpt_reg_HTH_GntR"/>
</dbReference>
<dbReference type="Pfam" id="PF07729">
    <property type="entry name" value="FCD"/>
    <property type="match status" value="1"/>
</dbReference>
<dbReference type="InterPro" id="IPR036390">
    <property type="entry name" value="WH_DNA-bd_sf"/>
</dbReference>
<dbReference type="PROSITE" id="PS50949">
    <property type="entry name" value="HTH_GNTR"/>
    <property type="match status" value="1"/>
</dbReference>
<dbReference type="Proteomes" id="UP000244928">
    <property type="component" value="Chromosome"/>
</dbReference>
<dbReference type="SUPFAM" id="SSF46785">
    <property type="entry name" value="Winged helix' DNA-binding domain"/>
    <property type="match status" value="1"/>
</dbReference>
<evidence type="ECO:0000313" key="6">
    <source>
        <dbReference type="Proteomes" id="UP000244928"/>
    </source>
</evidence>
<keyword evidence="3" id="KW-0804">Transcription</keyword>
<name>A0A2S1R3G1_9ACTN</name>
<sequence>MSVPDDVDVDAIARRFLRTRRLGTLDVIADSLREFLVCGELPPGSRLGESALAERLDVSRNTLREVLRILEAEGLVERRPHRGVFVRALTLDDVRDVYRIRRLVEVEAVRRASEAPGELLDELREAVAEATSALAEDNPVAMGTADVRFHSAITALCDSKRLTALMDRLSAELRLAFAQVDSPMDFHRAYVERNGALVALLEEGRYEDAAAEMEHYLDTAESDLISRAFGTPGTGSPG</sequence>
<proteinExistence type="predicted"/>
<dbReference type="Gene3D" id="1.20.120.530">
    <property type="entry name" value="GntR ligand-binding domain-like"/>
    <property type="match status" value="1"/>
</dbReference>
<gene>
    <name evidence="5" type="ORF">A6035_00055</name>
</gene>
<evidence type="ECO:0000259" key="4">
    <source>
        <dbReference type="PROSITE" id="PS50949"/>
    </source>
</evidence>
<accession>A0A2S1R3G1</accession>
<dbReference type="SMART" id="SM00895">
    <property type="entry name" value="FCD"/>
    <property type="match status" value="1"/>
</dbReference>
<keyword evidence="1" id="KW-0805">Transcription regulation</keyword>
<dbReference type="OrthoDB" id="5243844at2"/>
<dbReference type="InterPro" id="IPR036388">
    <property type="entry name" value="WH-like_DNA-bd_sf"/>
</dbReference>
<keyword evidence="2" id="KW-0238">DNA-binding</keyword>
<dbReference type="PANTHER" id="PTHR43537:SF45">
    <property type="entry name" value="GNTR FAMILY REGULATORY PROTEIN"/>
    <property type="match status" value="1"/>
</dbReference>
<reference evidence="5 6" key="1">
    <citation type="submission" date="2016-04" db="EMBL/GenBank/DDBJ databases">
        <title>Complete genome sequence of Dietzia lutea YIM 80766T, a strain isolated from desert soil in Egypt.</title>
        <authorList>
            <person name="Zhao J."/>
            <person name="Hu B."/>
            <person name="Geng S."/>
            <person name="Nie Y."/>
            <person name="Tang Y."/>
        </authorList>
    </citation>
    <scope>NUCLEOTIDE SEQUENCE [LARGE SCALE GENOMIC DNA]</scope>
    <source>
        <strain evidence="5 6">YIM 80766</strain>
    </source>
</reference>
<dbReference type="InterPro" id="IPR011711">
    <property type="entry name" value="GntR_C"/>
</dbReference>
<dbReference type="InterPro" id="IPR008920">
    <property type="entry name" value="TF_FadR/GntR_C"/>
</dbReference>
<organism evidence="5 6">
    <name type="scientific">Dietzia lutea</name>
    <dbReference type="NCBI Taxonomy" id="546160"/>
    <lineage>
        <taxon>Bacteria</taxon>
        <taxon>Bacillati</taxon>
        <taxon>Actinomycetota</taxon>
        <taxon>Actinomycetes</taxon>
        <taxon>Mycobacteriales</taxon>
        <taxon>Dietziaceae</taxon>
        <taxon>Dietzia</taxon>
    </lineage>
</organism>
<evidence type="ECO:0000313" key="5">
    <source>
        <dbReference type="EMBL" id="AWH90838.1"/>
    </source>
</evidence>
<dbReference type="RefSeq" id="WP_108846103.1">
    <property type="nucleotide sequence ID" value="NZ_CP015449.1"/>
</dbReference>
<keyword evidence="6" id="KW-1185">Reference proteome</keyword>
<evidence type="ECO:0000256" key="2">
    <source>
        <dbReference type="ARBA" id="ARBA00023125"/>
    </source>
</evidence>
<dbReference type="PANTHER" id="PTHR43537">
    <property type="entry name" value="TRANSCRIPTIONAL REGULATOR, GNTR FAMILY"/>
    <property type="match status" value="1"/>
</dbReference>
<dbReference type="PRINTS" id="PR00035">
    <property type="entry name" value="HTHGNTR"/>
</dbReference>
<evidence type="ECO:0000256" key="1">
    <source>
        <dbReference type="ARBA" id="ARBA00023015"/>
    </source>
</evidence>
<dbReference type="GO" id="GO:0003677">
    <property type="term" value="F:DNA binding"/>
    <property type="evidence" value="ECO:0007669"/>
    <property type="project" value="UniProtKB-KW"/>
</dbReference>
<dbReference type="Gene3D" id="1.10.10.10">
    <property type="entry name" value="Winged helix-like DNA-binding domain superfamily/Winged helix DNA-binding domain"/>
    <property type="match status" value="1"/>
</dbReference>
<dbReference type="GO" id="GO:0003700">
    <property type="term" value="F:DNA-binding transcription factor activity"/>
    <property type="evidence" value="ECO:0007669"/>
    <property type="project" value="InterPro"/>
</dbReference>